<dbReference type="OrthoDB" id="5396211at2"/>
<dbReference type="EMBL" id="LBHC01000001">
    <property type="protein sequence ID" value="KLE33268.1"/>
    <property type="molecule type" value="Genomic_DNA"/>
</dbReference>
<organism evidence="1 2">
    <name type="scientific">Aurantiacibacter gangjinensis</name>
    <dbReference type="NCBI Taxonomy" id="502682"/>
    <lineage>
        <taxon>Bacteria</taxon>
        <taxon>Pseudomonadati</taxon>
        <taxon>Pseudomonadota</taxon>
        <taxon>Alphaproteobacteria</taxon>
        <taxon>Sphingomonadales</taxon>
        <taxon>Erythrobacteraceae</taxon>
        <taxon>Aurantiacibacter</taxon>
    </lineage>
</organism>
<protein>
    <submittedName>
        <fullName evidence="1">Ferredoxin</fullName>
    </submittedName>
</protein>
<dbReference type="PANTHER" id="PTHR37310:SF1">
    <property type="entry name" value="CYTOPLASMIC PROTEIN"/>
    <property type="match status" value="1"/>
</dbReference>
<dbReference type="InterPro" id="IPR044543">
    <property type="entry name" value="YHJQ-like"/>
</dbReference>
<dbReference type="Pfam" id="PF03860">
    <property type="entry name" value="Csp"/>
    <property type="match status" value="1"/>
</dbReference>
<dbReference type="AlphaFoldDB" id="A0A0G9MVG2"/>
<gene>
    <name evidence="1" type="ORF">AAW01_04760</name>
</gene>
<dbReference type="Proteomes" id="UP000053070">
    <property type="component" value="Unassembled WGS sequence"/>
</dbReference>
<accession>A0A0G9MVG2</accession>
<dbReference type="STRING" id="502682.BMF35_a2377"/>
<comment type="caution">
    <text evidence="1">The sequence shown here is derived from an EMBL/GenBank/DDBJ whole genome shotgun (WGS) entry which is preliminary data.</text>
</comment>
<name>A0A0G9MVG2_9SPHN</name>
<dbReference type="KEGG" id="egn:BMF35_a2377"/>
<dbReference type="CDD" id="cd08026">
    <property type="entry name" value="DUF326"/>
    <property type="match status" value="1"/>
</dbReference>
<dbReference type="PANTHER" id="PTHR37310">
    <property type="entry name" value="CYTOPLASMIC PROTEIN-RELATED"/>
    <property type="match status" value="1"/>
</dbReference>
<dbReference type="InterPro" id="IPR005560">
    <property type="entry name" value="Csp_YhjQ"/>
</dbReference>
<dbReference type="PATRIC" id="fig|502682.8.peg.974"/>
<dbReference type="RefSeq" id="WP_047006116.1">
    <property type="nucleotide sequence ID" value="NZ_CP018097.1"/>
</dbReference>
<proteinExistence type="predicted"/>
<reference evidence="1 2" key="1">
    <citation type="submission" date="2015-04" db="EMBL/GenBank/DDBJ databases">
        <title>The draft genome sequence of Erythrobacr gangjinensis K7-2.</title>
        <authorList>
            <person name="Zhuang L."/>
            <person name="Liu Y."/>
            <person name="Shao Z."/>
        </authorList>
    </citation>
    <scope>NUCLEOTIDE SEQUENCE [LARGE SCALE GENOMIC DNA]</scope>
    <source>
        <strain evidence="1 2">K7-2</strain>
    </source>
</reference>
<sequence length="134" mass="14523">MSIKEMIQDHPNVGGDYNEQLGEAVKHAMYCAAICNSCVDACNSEQGDMSECIRKCSDASDICQVVSTVAARRTHGNTVVIKSLLEACIIACKVCAEECAKHDNPHCNRCERMCRETMEDCAKALEGMVDAATA</sequence>
<keyword evidence="2" id="KW-1185">Reference proteome</keyword>
<dbReference type="Gene3D" id="1.20.1270.360">
    <property type="match status" value="1"/>
</dbReference>
<evidence type="ECO:0000313" key="1">
    <source>
        <dbReference type="EMBL" id="KLE33268.1"/>
    </source>
</evidence>
<evidence type="ECO:0000313" key="2">
    <source>
        <dbReference type="Proteomes" id="UP000053070"/>
    </source>
</evidence>